<reference evidence="33" key="1">
    <citation type="submission" date="2020-11" db="EMBL/GenBank/DDBJ databases">
        <authorList>
            <person name="Paraskevopoulou S."/>
            <person name="Kaefer S."/>
            <person name="Zirkel F."/>
            <person name="Donath A."/>
            <person name="Petersen M."/>
            <person name="Liu S."/>
            <person name="Zhou X."/>
            <person name="Drosten C."/>
            <person name="Misof B."/>
            <person name="Junglen S."/>
        </authorList>
    </citation>
    <scope>NUCLEOTIDE SEQUENCE</scope>
    <source>
        <strain evidence="33">OKIAV329</strain>
    </source>
</reference>
<dbReference type="InterPro" id="IPR011492">
    <property type="entry name" value="Flavi_DEAD"/>
</dbReference>
<evidence type="ECO:0000256" key="9">
    <source>
        <dbReference type="ARBA" id="ARBA00022595"/>
    </source>
</evidence>
<evidence type="ECO:0000256" key="3">
    <source>
        <dbReference type="ARBA" id="ARBA00004291"/>
    </source>
</evidence>
<dbReference type="GO" id="GO:0044167">
    <property type="term" value="C:host cell endoplasmic reticulum membrane"/>
    <property type="evidence" value="ECO:0007669"/>
    <property type="project" value="UniProtKB-SubCell"/>
</dbReference>
<dbReference type="Pfam" id="PF07652">
    <property type="entry name" value="Flavi_DEAD"/>
    <property type="match status" value="1"/>
</dbReference>
<evidence type="ECO:0000256" key="7">
    <source>
        <dbReference type="ARBA" id="ARBA00022561"/>
    </source>
</evidence>
<dbReference type="InterPro" id="IPR014001">
    <property type="entry name" value="Helicase_ATP-bd"/>
</dbReference>
<feature type="transmembrane region" description="Helical" evidence="30">
    <location>
        <begin position="120"/>
        <end position="152"/>
    </location>
</feature>
<keyword evidence="20" id="KW-1043">Host membrane</keyword>
<keyword evidence="23" id="KW-1015">Disulfide bond</keyword>
<protein>
    <recommendedName>
        <fullName evidence="4">Genome polyprotein</fullName>
    </recommendedName>
</protein>
<evidence type="ECO:0000256" key="11">
    <source>
        <dbReference type="ARBA" id="ARBA00022670"/>
    </source>
</evidence>
<evidence type="ECO:0000256" key="14">
    <source>
        <dbReference type="ARBA" id="ARBA00022801"/>
    </source>
</evidence>
<dbReference type="InterPro" id="IPR001650">
    <property type="entry name" value="Helicase_C-like"/>
</dbReference>
<keyword evidence="16" id="KW-0347">Helicase</keyword>
<evidence type="ECO:0000256" key="18">
    <source>
        <dbReference type="ARBA" id="ARBA00022840"/>
    </source>
</evidence>
<evidence type="ECO:0000256" key="21">
    <source>
        <dbReference type="ARBA" id="ARBA00022989"/>
    </source>
</evidence>
<keyword evidence="24" id="KW-0325">Glycoprotein</keyword>
<evidence type="ECO:0000256" key="29">
    <source>
        <dbReference type="ARBA" id="ARBA00047984"/>
    </source>
</evidence>
<reference evidence="33" key="2">
    <citation type="journal article" date="2021" name="Virus Evol.">
        <title>Viromics of extant insect orders unveil the evolution of the flavi-like superfamily.</title>
        <authorList>
            <person name="Sofia P."/>
            <person name="Simon K."/>
            <person name="Florian Z."/>
            <person name="Alexander D."/>
            <person name="Malte P."/>
            <person name="Shanlin L."/>
            <person name="Xin Z."/>
            <person name="Christian D."/>
            <person name="Bernhard M."/>
            <person name="Sandra J."/>
        </authorList>
    </citation>
    <scope>NUCLEOTIDE SEQUENCE</scope>
    <source>
        <strain evidence="33">OKIAV329</strain>
    </source>
</reference>
<comment type="catalytic activity">
    <reaction evidence="29">
        <text>ATP + H2O = ADP + phosphate + H(+)</text>
        <dbReference type="Rhea" id="RHEA:13065"/>
        <dbReference type="ChEBI" id="CHEBI:15377"/>
        <dbReference type="ChEBI" id="CHEBI:15378"/>
        <dbReference type="ChEBI" id="CHEBI:30616"/>
        <dbReference type="ChEBI" id="CHEBI:43474"/>
        <dbReference type="ChEBI" id="CHEBI:456216"/>
        <dbReference type="EC" id="3.6.4.13"/>
    </reaction>
</comment>
<dbReference type="GO" id="GO:0005524">
    <property type="term" value="F:ATP binding"/>
    <property type="evidence" value="ECO:0007669"/>
    <property type="project" value="UniProtKB-KW"/>
</dbReference>
<dbReference type="GO" id="GO:0006508">
    <property type="term" value="P:proteolysis"/>
    <property type="evidence" value="ECO:0007669"/>
    <property type="project" value="UniProtKB-KW"/>
</dbReference>
<accession>A0A8A6RKR9</accession>
<evidence type="ECO:0000256" key="22">
    <source>
        <dbReference type="ARBA" id="ARBA00023136"/>
    </source>
</evidence>
<evidence type="ECO:0000256" key="23">
    <source>
        <dbReference type="ARBA" id="ARBA00023157"/>
    </source>
</evidence>
<evidence type="ECO:0000313" key="33">
    <source>
        <dbReference type="EMBL" id="QTJ63645.1"/>
    </source>
</evidence>
<keyword evidence="11" id="KW-0645">Protease</keyword>
<dbReference type="SMART" id="SM00490">
    <property type="entry name" value="HELICc"/>
    <property type="match status" value="1"/>
</dbReference>
<dbReference type="GO" id="GO:0008236">
    <property type="term" value="F:serine-type peptidase activity"/>
    <property type="evidence" value="ECO:0007669"/>
    <property type="project" value="UniProtKB-KW"/>
</dbReference>
<proteinExistence type="predicted"/>
<keyword evidence="25" id="KW-1038">Host endoplasmic reticulum</keyword>
<keyword evidence="9" id="KW-1162">Viral penetration into host cytoplasm</keyword>
<evidence type="ECO:0000256" key="28">
    <source>
        <dbReference type="ARBA" id="ARBA00047631"/>
    </source>
</evidence>
<dbReference type="GO" id="GO:0039654">
    <property type="term" value="P:fusion of virus membrane with host endosome membrane"/>
    <property type="evidence" value="ECO:0007669"/>
    <property type="project" value="UniProtKB-KW"/>
</dbReference>
<evidence type="ECO:0000256" key="10">
    <source>
        <dbReference type="ARBA" id="ARBA00022632"/>
    </source>
</evidence>
<keyword evidence="12 30" id="KW-0812">Transmembrane</keyword>
<dbReference type="InterPro" id="IPR009003">
    <property type="entry name" value="Peptidase_S1_PA"/>
</dbReference>
<keyword evidence="13" id="KW-0547">Nucleotide-binding</keyword>
<dbReference type="Gene3D" id="2.40.10.120">
    <property type="match status" value="1"/>
</dbReference>
<evidence type="ECO:0000256" key="25">
    <source>
        <dbReference type="ARBA" id="ARBA00023184"/>
    </source>
</evidence>
<dbReference type="Gene3D" id="3.40.50.300">
    <property type="entry name" value="P-loop containing nucleotide triphosphate hydrolases"/>
    <property type="match status" value="2"/>
</dbReference>
<keyword evidence="19" id="KW-0946">Virion</keyword>
<dbReference type="PROSITE" id="PS51194">
    <property type="entry name" value="HELICASE_CTER"/>
    <property type="match status" value="1"/>
</dbReference>
<dbReference type="EMBL" id="MW208802">
    <property type="protein sequence ID" value="QTJ63645.1"/>
    <property type="molecule type" value="Genomic_RNA"/>
</dbReference>
<keyword evidence="6" id="KW-1170">Fusion of virus membrane with host endosomal membrane</keyword>
<dbReference type="GO" id="GO:0003723">
    <property type="term" value="F:RNA binding"/>
    <property type="evidence" value="ECO:0007669"/>
    <property type="project" value="TreeGrafter"/>
</dbReference>
<evidence type="ECO:0000256" key="5">
    <source>
        <dbReference type="ARBA" id="ARBA00022506"/>
    </source>
</evidence>
<keyword evidence="15" id="KW-1161">Viral attachment to host cell</keyword>
<keyword evidence="18" id="KW-0067">ATP-binding</keyword>
<dbReference type="GO" id="GO:0019062">
    <property type="term" value="P:virion attachment to host cell"/>
    <property type="evidence" value="ECO:0007669"/>
    <property type="project" value="UniProtKB-KW"/>
</dbReference>
<sequence>MIICSIILLCWEKEILMECLARRLDYVEFYLESAYENQIEFNFVGGNSDWKPYQEKFFEAVFSLFDLHDRIADLGISYTEAKYLRNLEMRGVVNDRMYEECLGPIQASTGYHQTQVGRQIVLSVVFGMTIVSMLAYTNVFILLASFAAVVGISMKSQKEENMHETIGLRDGIYRLETHFLFASGRSIGVVKNGVLHACHHAVGTSPLVLSHRTMKPTYINQEIDVTCWFGKPQMIEGHDQEEAIINIHREEGQYNYSVTLMKQNGILSWPGVTMQGDSGSPVYVERNNELHLVALAGLYFGSGSKATEFRGILSEPMITPEIVVDKNSQVQYVTQHPGAGKTHKWIPDRIRILTKDKRRGLIIVSGPTRPVCMEIKTSLRRNFPDALISVVVKGAQMNTRNIKGIMVTAHATLMRMITENHPCLTRVKALIIDEAHVDDMGTHFIKEYGRALAKQTPDVYFLSATHEHAMSDDSNFPIEDIKINNTEMVKIIDERIQEGEKVAFFVPSIEGKEGCNDMAKKLTKHKPIVLNSKTYEMNKSKIDQAKLIITTNIAECGINMNVDTVVDSCKNFYYVEANNAITGTMETISQASRIQRRGRCGRSKPGKYYYSKEPVMQMRKFTAAEFDAGVILRSMDWYDKRGEKPDLMMLSREQINKAFARESNQLVHGMLHARNGERNDWETINDNLKDWMTGDVIVNRCIKGHHGCPCLGKYTWWDDRIHDDLVELKRGEVWKMRKKKMINMY</sequence>
<evidence type="ECO:0000259" key="31">
    <source>
        <dbReference type="PROSITE" id="PS51192"/>
    </source>
</evidence>
<comment type="subcellular location">
    <subcellularLocation>
        <location evidence="1">Host endoplasmic reticulum membrane</location>
        <topology evidence="1">Multi-pass membrane protein</topology>
    </subcellularLocation>
    <subcellularLocation>
        <location evidence="3">Host endoplasmic reticulum membrane</location>
        <topology evidence="3">Peripheral membrane protein</topology>
    </subcellularLocation>
    <subcellularLocation>
        <location evidence="2">Virion membrane</location>
    </subcellularLocation>
</comment>
<keyword evidence="8" id="KW-0945">Host-virus interaction</keyword>
<dbReference type="GO" id="GO:0019028">
    <property type="term" value="C:viral capsid"/>
    <property type="evidence" value="ECO:0007669"/>
    <property type="project" value="UniProtKB-KW"/>
</dbReference>
<name>A0A8A6RKR9_9FLAV</name>
<keyword evidence="27" id="KW-1160">Virus entry into host cell</keyword>
<evidence type="ECO:0000259" key="32">
    <source>
        <dbReference type="PROSITE" id="PS51194"/>
    </source>
</evidence>
<evidence type="ECO:0000256" key="30">
    <source>
        <dbReference type="SAM" id="Phobius"/>
    </source>
</evidence>
<keyword evidence="26" id="KW-0899">Viral immunoevasion</keyword>
<dbReference type="InterPro" id="IPR027417">
    <property type="entry name" value="P-loop_NTPase"/>
</dbReference>
<evidence type="ECO:0000256" key="24">
    <source>
        <dbReference type="ARBA" id="ARBA00023180"/>
    </source>
</evidence>
<dbReference type="GO" id="GO:0052170">
    <property type="term" value="P:symbiont-mediated suppression of host innate immune response"/>
    <property type="evidence" value="ECO:0007669"/>
    <property type="project" value="UniProtKB-KW"/>
</dbReference>
<evidence type="ECO:0000256" key="26">
    <source>
        <dbReference type="ARBA" id="ARBA00023280"/>
    </source>
</evidence>
<keyword evidence="10" id="KW-1090">Inhibition of host innate immune response by virus</keyword>
<keyword evidence="14" id="KW-0378">Hydrolase</keyword>
<evidence type="ECO:0000256" key="8">
    <source>
        <dbReference type="ARBA" id="ARBA00022581"/>
    </source>
</evidence>
<keyword evidence="21 30" id="KW-1133">Transmembrane helix</keyword>
<dbReference type="PANTHER" id="PTHR18934:SF99">
    <property type="entry name" value="ATP-DEPENDENT RNA HELICASE DHX37-RELATED"/>
    <property type="match status" value="1"/>
</dbReference>
<evidence type="ECO:0000256" key="4">
    <source>
        <dbReference type="ARBA" id="ARBA00020107"/>
    </source>
</evidence>
<evidence type="ECO:0000256" key="6">
    <source>
        <dbReference type="ARBA" id="ARBA00022510"/>
    </source>
</evidence>
<comment type="catalytic activity">
    <reaction evidence="28">
        <text>a ribonucleoside 5'-triphosphate + H2O = a ribonucleoside 5'-diphosphate + phosphate + H(+)</text>
        <dbReference type="Rhea" id="RHEA:23680"/>
        <dbReference type="ChEBI" id="CHEBI:15377"/>
        <dbReference type="ChEBI" id="CHEBI:15378"/>
        <dbReference type="ChEBI" id="CHEBI:43474"/>
        <dbReference type="ChEBI" id="CHEBI:57930"/>
        <dbReference type="ChEBI" id="CHEBI:61557"/>
        <dbReference type="EC" id="3.6.1.15"/>
    </reaction>
</comment>
<organism evidence="33">
    <name type="scientific">Hemipteran jingmen-related virus</name>
    <dbReference type="NCBI Taxonomy" id="2822571"/>
    <lineage>
        <taxon>Viruses</taxon>
        <taxon>Riboviria</taxon>
        <taxon>Orthornavirae</taxon>
        <taxon>Kitrinoviricota</taxon>
        <taxon>Flasuviricetes</taxon>
        <taxon>Amarillovirales</taxon>
        <taxon>Flaviviridae</taxon>
    </lineage>
</organism>
<evidence type="ECO:0000256" key="16">
    <source>
        <dbReference type="ARBA" id="ARBA00022806"/>
    </source>
</evidence>
<feature type="domain" description="Helicase C-terminal" evidence="32">
    <location>
        <begin position="484"/>
        <end position="638"/>
    </location>
</feature>
<dbReference type="GO" id="GO:0046718">
    <property type="term" value="P:symbiont entry into host cell"/>
    <property type="evidence" value="ECO:0007669"/>
    <property type="project" value="UniProtKB-KW"/>
</dbReference>
<evidence type="ECO:0000256" key="12">
    <source>
        <dbReference type="ARBA" id="ARBA00022692"/>
    </source>
</evidence>
<dbReference type="Pfam" id="PF00271">
    <property type="entry name" value="Helicase_C"/>
    <property type="match status" value="1"/>
</dbReference>
<keyword evidence="5" id="KW-1168">Fusion of virus membrane with host membrane</keyword>
<dbReference type="GO" id="GO:0003724">
    <property type="term" value="F:RNA helicase activity"/>
    <property type="evidence" value="ECO:0007669"/>
    <property type="project" value="UniProtKB-EC"/>
</dbReference>
<evidence type="ECO:0000256" key="27">
    <source>
        <dbReference type="ARBA" id="ARBA00023296"/>
    </source>
</evidence>
<evidence type="ECO:0000256" key="17">
    <source>
        <dbReference type="ARBA" id="ARBA00022825"/>
    </source>
</evidence>
<dbReference type="PANTHER" id="PTHR18934">
    <property type="entry name" value="ATP-DEPENDENT RNA HELICASE"/>
    <property type="match status" value="1"/>
</dbReference>
<evidence type="ECO:0000256" key="13">
    <source>
        <dbReference type="ARBA" id="ARBA00022741"/>
    </source>
</evidence>
<evidence type="ECO:0000256" key="2">
    <source>
        <dbReference type="ARBA" id="ARBA00004182"/>
    </source>
</evidence>
<evidence type="ECO:0000256" key="19">
    <source>
        <dbReference type="ARBA" id="ARBA00022844"/>
    </source>
</evidence>
<dbReference type="GO" id="GO:0017111">
    <property type="term" value="F:ribonucleoside triphosphate phosphatase activity"/>
    <property type="evidence" value="ECO:0007669"/>
    <property type="project" value="UniProtKB-EC"/>
</dbReference>
<feature type="domain" description="Helicase ATP-binding" evidence="31">
    <location>
        <begin position="322"/>
        <end position="484"/>
    </location>
</feature>
<evidence type="ECO:0000256" key="1">
    <source>
        <dbReference type="ARBA" id="ARBA00004153"/>
    </source>
</evidence>
<dbReference type="SUPFAM" id="SSF50494">
    <property type="entry name" value="Trypsin-like serine proteases"/>
    <property type="match status" value="1"/>
</dbReference>
<dbReference type="SUPFAM" id="SSF52540">
    <property type="entry name" value="P-loop containing nucleoside triphosphate hydrolases"/>
    <property type="match status" value="1"/>
</dbReference>
<dbReference type="PROSITE" id="PS51192">
    <property type="entry name" value="HELICASE_ATP_BIND_1"/>
    <property type="match status" value="1"/>
</dbReference>
<evidence type="ECO:0000256" key="20">
    <source>
        <dbReference type="ARBA" id="ARBA00022870"/>
    </source>
</evidence>
<evidence type="ECO:0000256" key="15">
    <source>
        <dbReference type="ARBA" id="ARBA00022804"/>
    </source>
</evidence>
<keyword evidence="22 30" id="KW-0472">Membrane</keyword>
<keyword evidence="17" id="KW-0720">Serine protease</keyword>
<dbReference type="GO" id="GO:0055036">
    <property type="term" value="C:virion membrane"/>
    <property type="evidence" value="ECO:0007669"/>
    <property type="project" value="UniProtKB-SubCell"/>
</dbReference>
<keyword evidence="7" id="KW-0167">Capsid protein</keyword>